<name>A0ACC2XUE0_9TREE</name>
<sequence>MRQSSDRHMARRHPSPYGSSSSSAAYSRPSSSQAPRQTTAASQSVISNGPHEPVIPTGIRLWMAETPIPTEGSSGKGKEREADTWGLDDQLLVEPRSDQRSNGRERSHLGDRSPAQPHSSDGTSSFADPPRSTTPGRSAKRKRAGASSGPVAAGYPSCDNVGNTVLSCFPLDNTTLTQGIYSRFIWNANYPTFIAANAVDAYLFHADSMQLAKTWTRMANDQGMCAILPDDDWWSDRMEARELSVGRNRTWGYYFVVVPTGDRLTGGEVHQNTFSAIQTLPPRSVLASLSSASAASATIAALSTTSGRASSASSTNSSTAAARGDPSGSLQNGSAPSGSGFPKWAIAVIVILGVLLALTLLGIAIVLLRRRTKKQEERRVGASAAAATIADSGSSHGAGTGTASTTPIKGLAAAVAAGTGKSVRQQSYDEKEPTTKDLAAQSPRTRSVTPAGMSGPTSATVPILLSRPVVTPARHTPSPGLASSTTYLRPGSRTSLYPPTVQSPGINNNNDPNAALASLAAGGASRRRSASYTATASSHSDHGSLTSSGGPAAGAGARLSGVEAAAVADAFRQAMRKPDFTDIPTEEGESPESETAGELIHSTPSRIMERELSGEGVGVRDLPSRRAYMLEGNDEDDSDEGRATR</sequence>
<dbReference type="Proteomes" id="UP001234202">
    <property type="component" value="Unassembled WGS sequence"/>
</dbReference>
<proteinExistence type="predicted"/>
<dbReference type="EMBL" id="JASBWV010000002">
    <property type="protein sequence ID" value="KAJ9127612.1"/>
    <property type="molecule type" value="Genomic_DNA"/>
</dbReference>
<protein>
    <submittedName>
        <fullName evidence="1">Uncharacterized protein</fullName>
    </submittedName>
</protein>
<evidence type="ECO:0000313" key="1">
    <source>
        <dbReference type="EMBL" id="KAJ9127612.1"/>
    </source>
</evidence>
<organism evidence="1 2">
    <name type="scientific">Naganishia onofrii</name>
    <dbReference type="NCBI Taxonomy" id="1851511"/>
    <lineage>
        <taxon>Eukaryota</taxon>
        <taxon>Fungi</taxon>
        <taxon>Dikarya</taxon>
        <taxon>Basidiomycota</taxon>
        <taxon>Agaricomycotina</taxon>
        <taxon>Tremellomycetes</taxon>
        <taxon>Filobasidiales</taxon>
        <taxon>Filobasidiaceae</taxon>
        <taxon>Naganishia</taxon>
    </lineage>
</organism>
<reference evidence="1" key="1">
    <citation type="submission" date="2023-04" db="EMBL/GenBank/DDBJ databases">
        <title>Draft Genome sequencing of Naganishia species isolated from polar environments using Oxford Nanopore Technology.</title>
        <authorList>
            <person name="Leo P."/>
            <person name="Venkateswaran K."/>
        </authorList>
    </citation>
    <scope>NUCLEOTIDE SEQUENCE</scope>
    <source>
        <strain evidence="1">DBVPG 5303</strain>
    </source>
</reference>
<accession>A0ACC2XUE0</accession>
<gene>
    <name evidence="1" type="ORF">QFC24_001022</name>
</gene>
<comment type="caution">
    <text evidence="1">The sequence shown here is derived from an EMBL/GenBank/DDBJ whole genome shotgun (WGS) entry which is preliminary data.</text>
</comment>
<keyword evidence="2" id="KW-1185">Reference proteome</keyword>
<evidence type="ECO:0000313" key="2">
    <source>
        <dbReference type="Proteomes" id="UP001234202"/>
    </source>
</evidence>